<sequence>MKTKFFKSVAALCFVLSASVLSLGAGAAEIKGPAADFTLKSSLGKNLRLQEYRGQVVLINFWASWCGPCRQEMPILEDIYKKYEKFGFTIFAVNVDEDSSLANEFLKDTKVTFPILYDNQNKVSRLYDVKAMPTTVIVDRNGNMRYLHKGYQPGTEDHYVKEVKALIRE</sequence>
<accession>Q2SIY5</accession>
<evidence type="ECO:0000313" key="5">
    <source>
        <dbReference type="EMBL" id="ABC29389.1"/>
    </source>
</evidence>
<reference evidence="5 6" key="1">
    <citation type="journal article" date="2005" name="Nucleic Acids Res.">
        <title>Genomic blueprint of Hahella chejuensis, a marine microbe producing an algicidal agent.</title>
        <authorList>
            <person name="Jeong H."/>
            <person name="Yim J.H."/>
            <person name="Lee C."/>
            <person name="Choi S.-H."/>
            <person name="Park Y.K."/>
            <person name="Yoon S.H."/>
            <person name="Hur C.-G."/>
            <person name="Kang H.-Y."/>
            <person name="Kim D."/>
            <person name="Lee H.H."/>
            <person name="Park K.H."/>
            <person name="Park S.-H."/>
            <person name="Park H.-S."/>
            <person name="Lee H.K."/>
            <person name="Oh T.K."/>
            <person name="Kim J.F."/>
        </authorList>
    </citation>
    <scope>NUCLEOTIDE SEQUENCE [LARGE SCALE GENOMIC DNA]</scope>
    <source>
        <strain evidence="5 6">KCTC 2396</strain>
    </source>
</reference>
<keyword evidence="3" id="KW-0676">Redox-active center</keyword>
<dbReference type="Proteomes" id="UP000000238">
    <property type="component" value="Chromosome"/>
</dbReference>
<dbReference type="PROSITE" id="PS51352">
    <property type="entry name" value="THIOREDOXIN_2"/>
    <property type="match status" value="1"/>
</dbReference>
<protein>
    <submittedName>
        <fullName evidence="5">Thiol-disulfide isomerase and thioredoxins</fullName>
    </submittedName>
</protein>
<dbReference type="eggNOG" id="COG0526">
    <property type="taxonomic scope" value="Bacteria"/>
</dbReference>
<dbReference type="InterPro" id="IPR013740">
    <property type="entry name" value="Redoxin"/>
</dbReference>
<dbReference type="RefSeq" id="WP_011396458.1">
    <property type="nucleotide sequence ID" value="NC_007645.1"/>
</dbReference>
<evidence type="ECO:0000313" key="6">
    <source>
        <dbReference type="Proteomes" id="UP000000238"/>
    </source>
</evidence>
<evidence type="ECO:0000256" key="2">
    <source>
        <dbReference type="ARBA" id="ARBA00022748"/>
    </source>
</evidence>
<evidence type="ECO:0000259" key="4">
    <source>
        <dbReference type="PROSITE" id="PS51352"/>
    </source>
</evidence>
<dbReference type="HOGENOM" id="CLU_042529_11_2_6"/>
<dbReference type="SUPFAM" id="SSF52833">
    <property type="entry name" value="Thioredoxin-like"/>
    <property type="match status" value="1"/>
</dbReference>
<comment type="subcellular location">
    <subcellularLocation>
        <location evidence="1">Cell envelope</location>
    </subcellularLocation>
</comment>
<dbReference type="PANTHER" id="PTHR42852">
    <property type="entry name" value="THIOL:DISULFIDE INTERCHANGE PROTEIN DSBE"/>
    <property type="match status" value="1"/>
</dbReference>
<dbReference type="CDD" id="cd02966">
    <property type="entry name" value="TlpA_like_family"/>
    <property type="match status" value="1"/>
</dbReference>
<dbReference type="PANTHER" id="PTHR42852:SF17">
    <property type="entry name" value="THIOREDOXIN-LIKE PROTEIN HI_1115"/>
    <property type="match status" value="1"/>
</dbReference>
<dbReference type="InterPro" id="IPR017937">
    <property type="entry name" value="Thioredoxin_CS"/>
</dbReference>
<name>Q2SIY5_HAHCH</name>
<dbReference type="GO" id="GO:0017004">
    <property type="term" value="P:cytochrome complex assembly"/>
    <property type="evidence" value="ECO:0007669"/>
    <property type="project" value="UniProtKB-KW"/>
</dbReference>
<gene>
    <name evidence="5" type="ordered locus">HCH_02597</name>
</gene>
<dbReference type="GO" id="GO:0015036">
    <property type="term" value="F:disulfide oxidoreductase activity"/>
    <property type="evidence" value="ECO:0007669"/>
    <property type="project" value="UniProtKB-ARBA"/>
</dbReference>
<dbReference type="Gene3D" id="3.40.30.10">
    <property type="entry name" value="Glutaredoxin"/>
    <property type="match status" value="1"/>
</dbReference>
<keyword evidence="5" id="KW-0413">Isomerase</keyword>
<dbReference type="GO" id="GO:0030313">
    <property type="term" value="C:cell envelope"/>
    <property type="evidence" value="ECO:0007669"/>
    <property type="project" value="UniProtKB-SubCell"/>
</dbReference>
<dbReference type="InterPro" id="IPR036249">
    <property type="entry name" value="Thioredoxin-like_sf"/>
</dbReference>
<dbReference type="OrthoDB" id="9799347at2"/>
<keyword evidence="2" id="KW-0201">Cytochrome c-type biogenesis</keyword>
<feature type="domain" description="Thioredoxin" evidence="4">
    <location>
        <begin position="28"/>
        <end position="168"/>
    </location>
</feature>
<evidence type="ECO:0000256" key="3">
    <source>
        <dbReference type="ARBA" id="ARBA00023284"/>
    </source>
</evidence>
<proteinExistence type="predicted"/>
<dbReference type="KEGG" id="hch:HCH_02597"/>
<keyword evidence="6" id="KW-1185">Reference proteome</keyword>
<dbReference type="STRING" id="349521.HCH_02597"/>
<dbReference type="PROSITE" id="PS00194">
    <property type="entry name" value="THIOREDOXIN_1"/>
    <property type="match status" value="1"/>
</dbReference>
<dbReference type="EMBL" id="CP000155">
    <property type="protein sequence ID" value="ABC29389.1"/>
    <property type="molecule type" value="Genomic_DNA"/>
</dbReference>
<organism evidence="5 6">
    <name type="scientific">Hahella chejuensis (strain KCTC 2396)</name>
    <dbReference type="NCBI Taxonomy" id="349521"/>
    <lineage>
        <taxon>Bacteria</taxon>
        <taxon>Pseudomonadati</taxon>
        <taxon>Pseudomonadota</taxon>
        <taxon>Gammaproteobacteria</taxon>
        <taxon>Oceanospirillales</taxon>
        <taxon>Hahellaceae</taxon>
        <taxon>Hahella</taxon>
    </lineage>
</organism>
<dbReference type="GO" id="GO:0016853">
    <property type="term" value="F:isomerase activity"/>
    <property type="evidence" value="ECO:0007669"/>
    <property type="project" value="UniProtKB-KW"/>
</dbReference>
<dbReference type="InterPro" id="IPR013766">
    <property type="entry name" value="Thioredoxin_domain"/>
</dbReference>
<dbReference type="InterPro" id="IPR050553">
    <property type="entry name" value="Thioredoxin_ResA/DsbE_sf"/>
</dbReference>
<dbReference type="Pfam" id="PF08534">
    <property type="entry name" value="Redoxin"/>
    <property type="match status" value="1"/>
</dbReference>
<evidence type="ECO:0000256" key="1">
    <source>
        <dbReference type="ARBA" id="ARBA00004196"/>
    </source>
</evidence>
<dbReference type="AlphaFoldDB" id="Q2SIY5"/>